<dbReference type="EMBL" id="JAKCXM010000190">
    <property type="protein sequence ID" value="KAJ0399218.1"/>
    <property type="molecule type" value="Genomic_DNA"/>
</dbReference>
<accession>A0AAD5LFE6</accession>
<feature type="region of interest" description="Disordered" evidence="1">
    <location>
        <begin position="48"/>
        <end position="188"/>
    </location>
</feature>
<reference evidence="3" key="1">
    <citation type="submission" date="2021-12" db="EMBL/GenBank/DDBJ databases">
        <title>Prjna785345.</title>
        <authorList>
            <person name="Rujirawat T."/>
            <person name="Krajaejun T."/>
        </authorList>
    </citation>
    <scope>NUCLEOTIDE SEQUENCE</scope>
    <source>
        <strain evidence="3">Pi057C3</strain>
    </source>
</reference>
<sequence>MALWLWLLVIVTVFIAVLIVNPTIRKNTFIAATYVSLTGWYYYRKWEKKHSGPPSSGRPTSRSSAPRSRYSDAEKEGDVRYFEPADKFQNLSTQDQPSGHDSAERSVRDSSSSLGDEASSESDKHGKKKKKLGMFHSLRRSSDKRRTSESGSTSGVESSRLSDTGESTAPRVTRRTFSGRKKPPSWGE</sequence>
<evidence type="ECO:0000313" key="4">
    <source>
        <dbReference type="Proteomes" id="UP001209570"/>
    </source>
</evidence>
<comment type="caution">
    <text evidence="3">The sequence shown here is derived from an EMBL/GenBank/DDBJ whole genome shotgun (WGS) entry which is preliminary data.</text>
</comment>
<keyword evidence="2" id="KW-1133">Transmembrane helix</keyword>
<evidence type="ECO:0000313" key="3">
    <source>
        <dbReference type="EMBL" id="KAJ0399218.1"/>
    </source>
</evidence>
<feature type="compositionally biased region" description="Polar residues" evidence="1">
    <location>
        <begin position="89"/>
        <end position="99"/>
    </location>
</feature>
<feature type="transmembrane region" description="Helical" evidence="2">
    <location>
        <begin position="6"/>
        <end position="24"/>
    </location>
</feature>
<name>A0AAD5LFE6_PYTIN</name>
<feature type="compositionally biased region" description="Low complexity" evidence="1">
    <location>
        <begin position="52"/>
        <end position="68"/>
    </location>
</feature>
<dbReference type="Proteomes" id="UP001209570">
    <property type="component" value="Unassembled WGS sequence"/>
</dbReference>
<feature type="compositionally biased region" description="Low complexity" evidence="1">
    <location>
        <begin position="149"/>
        <end position="162"/>
    </location>
</feature>
<proteinExistence type="predicted"/>
<keyword evidence="2" id="KW-0472">Membrane</keyword>
<feature type="compositionally biased region" description="Basic and acidic residues" evidence="1">
    <location>
        <begin position="69"/>
        <end position="86"/>
    </location>
</feature>
<keyword evidence="2" id="KW-0812">Transmembrane</keyword>
<protein>
    <submittedName>
        <fullName evidence="3">Uncharacterized protein</fullName>
    </submittedName>
</protein>
<feature type="compositionally biased region" description="Basic residues" evidence="1">
    <location>
        <begin position="172"/>
        <end position="188"/>
    </location>
</feature>
<organism evidence="3 4">
    <name type="scientific">Pythium insidiosum</name>
    <name type="common">Pythiosis disease agent</name>
    <dbReference type="NCBI Taxonomy" id="114742"/>
    <lineage>
        <taxon>Eukaryota</taxon>
        <taxon>Sar</taxon>
        <taxon>Stramenopiles</taxon>
        <taxon>Oomycota</taxon>
        <taxon>Peronosporomycetes</taxon>
        <taxon>Pythiales</taxon>
        <taxon>Pythiaceae</taxon>
        <taxon>Pythium</taxon>
    </lineage>
</organism>
<evidence type="ECO:0000256" key="2">
    <source>
        <dbReference type="SAM" id="Phobius"/>
    </source>
</evidence>
<feature type="compositionally biased region" description="Basic residues" evidence="1">
    <location>
        <begin position="125"/>
        <end position="139"/>
    </location>
</feature>
<gene>
    <name evidence="3" type="ORF">P43SY_001884</name>
</gene>
<keyword evidence="4" id="KW-1185">Reference proteome</keyword>
<dbReference type="AlphaFoldDB" id="A0AAD5LFE6"/>
<evidence type="ECO:0000256" key="1">
    <source>
        <dbReference type="SAM" id="MobiDB-lite"/>
    </source>
</evidence>